<name>A0A377PUF0_9HELI</name>
<reference evidence="2 3" key="1">
    <citation type="journal article" date="2014" name="Genome Announc.">
        <title>Draft genome sequences of eight enterohepatic helicobacter species isolated from both laboratory and wild rodents.</title>
        <authorList>
            <person name="Sheh A."/>
            <person name="Shen Z."/>
            <person name="Fox J.G."/>
        </authorList>
    </citation>
    <scope>NUCLEOTIDE SEQUENCE [LARGE SCALE GENOMIC DNA]</scope>
    <source>
        <strain evidence="2 3">ST1</strain>
    </source>
</reference>
<keyword evidence="4" id="KW-1185">Reference proteome</keyword>
<proteinExistence type="predicted"/>
<evidence type="ECO:0000313" key="1">
    <source>
        <dbReference type="EMBL" id="STQ86496.1"/>
    </source>
</evidence>
<sequence length="110" mass="12496">MKNIFKKLRDIMPARRKHTNELKSMIMHLEHILHNVSNGICDSSSIGKLELMLANAHIPMGYRDIFYKMFAMTKNAKACKYNVNTLNLDFIYHNQNDLDVGGGGGKLTLA</sequence>
<dbReference type="Proteomes" id="UP000255139">
    <property type="component" value="Unassembled WGS sequence"/>
</dbReference>
<reference evidence="1 4" key="2">
    <citation type="submission" date="2018-06" db="EMBL/GenBank/DDBJ databases">
        <authorList>
            <consortium name="Pathogen Informatics"/>
            <person name="Doyle S."/>
        </authorList>
    </citation>
    <scope>NUCLEOTIDE SEQUENCE [LARGE SCALE GENOMIC DNA]</scope>
    <source>
        <strain evidence="1 4">NCTC12714</strain>
    </source>
</reference>
<evidence type="ECO:0000313" key="3">
    <source>
        <dbReference type="Proteomes" id="UP000029922"/>
    </source>
</evidence>
<accession>A0A377PUF0</accession>
<dbReference type="EMBL" id="JRPD02000033">
    <property type="protein sequence ID" value="TLD98338.1"/>
    <property type="molecule type" value="Genomic_DNA"/>
</dbReference>
<gene>
    <name evidence="2" type="ORF">LS73_009050</name>
    <name evidence="1" type="ORF">NCTC12714_01303</name>
</gene>
<dbReference type="Proteomes" id="UP000029922">
    <property type="component" value="Unassembled WGS sequence"/>
</dbReference>
<dbReference type="EMBL" id="UGJE01000002">
    <property type="protein sequence ID" value="STQ86496.1"/>
    <property type="molecule type" value="Genomic_DNA"/>
</dbReference>
<protein>
    <submittedName>
        <fullName evidence="1">Uncharacterized protein</fullName>
    </submittedName>
</protein>
<dbReference type="STRING" id="216.LS73_05715"/>
<dbReference type="AlphaFoldDB" id="A0A377PUF0"/>
<dbReference type="OrthoDB" id="5328521at2"/>
<evidence type="ECO:0000313" key="2">
    <source>
        <dbReference type="EMBL" id="TLD98338.1"/>
    </source>
</evidence>
<evidence type="ECO:0000313" key="4">
    <source>
        <dbReference type="Proteomes" id="UP000255139"/>
    </source>
</evidence>
<organism evidence="1 4">
    <name type="scientific">Helicobacter muridarum</name>
    <dbReference type="NCBI Taxonomy" id="216"/>
    <lineage>
        <taxon>Bacteria</taxon>
        <taxon>Pseudomonadati</taxon>
        <taxon>Campylobacterota</taxon>
        <taxon>Epsilonproteobacteria</taxon>
        <taxon>Campylobacterales</taxon>
        <taxon>Helicobacteraceae</taxon>
        <taxon>Helicobacter</taxon>
    </lineage>
</organism>
<dbReference type="RefSeq" id="WP_114985958.1">
    <property type="nucleotide sequence ID" value="NZ_JRPD02000033.1"/>
</dbReference>